<evidence type="ECO:0000313" key="2">
    <source>
        <dbReference type="Proteomes" id="UP000218334"/>
    </source>
</evidence>
<gene>
    <name evidence="1" type="ORF">ARMSODRAFT_300167</name>
</gene>
<protein>
    <submittedName>
        <fullName evidence="1">Uncharacterized protein</fullName>
    </submittedName>
</protein>
<reference evidence="2" key="1">
    <citation type="journal article" date="2017" name="Nat. Ecol. Evol.">
        <title>Genome expansion and lineage-specific genetic innovations in the forest pathogenic fungi Armillaria.</title>
        <authorList>
            <person name="Sipos G."/>
            <person name="Prasanna A.N."/>
            <person name="Walter M.C."/>
            <person name="O'Connor E."/>
            <person name="Balint B."/>
            <person name="Krizsan K."/>
            <person name="Kiss B."/>
            <person name="Hess J."/>
            <person name="Varga T."/>
            <person name="Slot J."/>
            <person name="Riley R."/>
            <person name="Boka B."/>
            <person name="Rigling D."/>
            <person name="Barry K."/>
            <person name="Lee J."/>
            <person name="Mihaltcheva S."/>
            <person name="LaButti K."/>
            <person name="Lipzen A."/>
            <person name="Waldron R."/>
            <person name="Moloney N.M."/>
            <person name="Sperisen C."/>
            <person name="Kredics L."/>
            <person name="Vagvoelgyi C."/>
            <person name="Patrignani A."/>
            <person name="Fitzpatrick D."/>
            <person name="Nagy I."/>
            <person name="Doyle S."/>
            <person name="Anderson J.B."/>
            <person name="Grigoriev I.V."/>
            <person name="Gueldener U."/>
            <person name="Muensterkoetter M."/>
            <person name="Nagy L.G."/>
        </authorList>
    </citation>
    <scope>NUCLEOTIDE SEQUENCE [LARGE SCALE GENOMIC DNA]</scope>
    <source>
        <strain evidence="2">28-4</strain>
    </source>
</reference>
<accession>A0A2H3BNZ2</accession>
<name>A0A2H3BNZ2_9AGAR</name>
<organism evidence="1 2">
    <name type="scientific">Armillaria solidipes</name>
    <dbReference type="NCBI Taxonomy" id="1076256"/>
    <lineage>
        <taxon>Eukaryota</taxon>
        <taxon>Fungi</taxon>
        <taxon>Dikarya</taxon>
        <taxon>Basidiomycota</taxon>
        <taxon>Agaricomycotina</taxon>
        <taxon>Agaricomycetes</taxon>
        <taxon>Agaricomycetidae</taxon>
        <taxon>Agaricales</taxon>
        <taxon>Marasmiineae</taxon>
        <taxon>Physalacriaceae</taxon>
        <taxon>Armillaria</taxon>
    </lineage>
</organism>
<keyword evidence="2" id="KW-1185">Reference proteome</keyword>
<dbReference type="AlphaFoldDB" id="A0A2H3BNZ2"/>
<dbReference type="Proteomes" id="UP000218334">
    <property type="component" value="Unassembled WGS sequence"/>
</dbReference>
<sequence length="153" mass="17812">MGIKTQWLRPPLPNADSEPELRFLAKERQYKHEHCVHYQFYQKMVTPHKNTCPCERFFRNLSINLCGSRYHISSIRVRLDCETRMPPGSNCTWDAGPPSPQNHSMYPHLSNQVPVPRILFGVFDNAQSTNSGYISIIALLHPRNNKTCARYWL</sequence>
<evidence type="ECO:0000313" key="1">
    <source>
        <dbReference type="EMBL" id="PBK67768.1"/>
    </source>
</evidence>
<dbReference type="EMBL" id="KZ293435">
    <property type="protein sequence ID" value="PBK67768.1"/>
    <property type="molecule type" value="Genomic_DNA"/>
</dbReference>
<proteinExistence type="predicted"/>